<evidence type="ECO:0000256" key="4">
    <source>
        <dbReference type="ARBA" id="ARBA00022679"/>
    </source>
</evidence>
<dbReference type="Proteomes" id="UP000218775">
    <property type="component" value="Unassembled WGS sequence"/>
</dbReference>
<comment type="similarity">
    <text evidence="6">Belongs to the methyltransferase superfamily. RsmI family.</text>
</comment>
<feature type="domain" description="Tetrapyrrole methylase" evidence="7">
    <location>
        <begin position="1"/>
        <end position="196"/>
    </location>
</feature>
<keyword evidence="1 6" id="KW-0963">Cytoplasm</keyword>
<evidence type="ECO:0000313" key="8">
    <source>
        <dbReference type="EMBL" id="PCI76707.1"/>
    </source>
</evidence>
<keyword evidence="5 6" id="KW-0949">S-adenosyl-L-methionine</keyword>
<evidence type="ECO:0000256" key="1">
    <source>
        <dbReference type="ARBA" id="ARBA00022490"/>
    </source>
</evidence>
<sequence>MLYIVSTPIGNLQDISLRAIQTLKECSTIYCEDTRLSIRLLKAHGIDTPLKSYHKFNEKQRLSELIERLKGGEDLALISDAGTPLIADPGSILIKALYEEKLPITTIPGPSAPICALVLSGLSDTPFQFIGFFEKKKMGLIEQISNLTLYQGSTIAFISPHKLIDTFKAFEKVLPNHPLFIAREITKKFEEYLWATPQELLDKWSKQAVKGEFVMVIPEVTSSIAHNPQEWIEHLKEVFSLSTKEALGVAAKHLNLSKRSLYNQQLKDR</sequence>
<dbReference type="InterPro" id="IPR008189">
    <property type="entry name" value="rRNA_ssu_MeTfrase_I"/>
</dbReference>
<dbReference type="InterPro" id="IPR035996">
    <property type="entry name" value="4pyrrol_Methylase_sf"/>
</dbReference>
<dbReference type="AlphaFoldDB" id="A0A2A4X3U0"/>
<dbReference type="CDD" id="cd11648">
    <property type="entry name" value="RsmI"/>
    <property type="match status" value="1"/>
</dbReference>
<keyword evidence="3 6" id="KW-0489">Methyltransferase</keyword>
<evidence type="ECO:0000256" key="6">
    <source>
        <dbReference type="HAMAP-Rule" id="MF_01877"/>
    </source>
</evidence>
<protein>
    <recommendedName>
        <fullName evidence="6">Ribosomal RNA small subunit methyltransferase I</fullName>
        <ecNumber evidence="6">2.1.1.198</ecNumber>
    </recommendedName>
    <alternativeName>
        <fullName evidence="6">16S rRNA 2'-O-ribose C1402 methyltransferase</fullName>
    </alternativeName>
    <alternativeName>
        <fullName evidence="6">rRNA (cytidine-2'-O-)-methyltransferase RsmI</fullName>
    </alternativeName>
</protein>
<dbReference type="Gene3D" id="3.30.950.10">
    <property type="entry name" value="Methyltransferase, Cobalt-precorrin-4 Transmethylase, Domain 2"/>
    <property type="match status" value="1"/>
</dbReference>
<evidence type="ECO:0000256" key="2">
    <source>
        <dbReference type="ARBA" id="ARBA00022552"/>
    </source>
</evidence>
<evidence type="ECO:0000256" key="3">
    <source>
        <dbReference type="ARBA" id="ARBA00022603"/>
    </source>
</evidence>
<proteinExistence type="inferred from homology"/>
<dbReference type="GO" id="GO:0005737">
    <property type="term" value="C:cytoplasm"/>
    <property type="evidence" value="ECO:0007669"/>
    <property type="project" value="UniProtKB-SubCell"/>
</dbReference>
<evidence type="ECO:0000259" key="7">
    <source>
        <dbReference type="Pfam" id="PF00590"/>
    </source>
</evidence>
<keyword evidence="4 6" id="KW-0808">Transferase</keyword>
<comment type="subcellular location">
    <subcellularLocation>
        <location evidence="6">Cytoplasm</location>
    </subcellularLocation>
</comment>
<evidence type="ECO:0000256" key="5">
    <source>
        <dbReference type="ARBA" id="ARBA00022691"/>
    </source>
</evidence>
<comment type="caution">
    <text evidence="8">The sequence shown here is derived from an EMBL/GenBank/DDBJ whole genome shotgun (WGS) entry which is preliminary data.</text>
</comment>
<dbReference type="Pfam" id="PF00590">
    <property type="entry name" value="TP_methylase"/>
    <property type="match status" value="1"/>
</dbReference>
<dbReference type="EC" id="2.1.1.198" evidence="6"/>
<name>A0A2A4X3U0_UNCAE</name>
<reference evidence="9" key="1">
    <citation type="submission" date="2017-08" db="EMBL/GenBank/DDBJ databases">
        <title>A dynamic microbial community with high functional redundancy inhabits the cold, oxic subseafloor aquifer.</title>
        <authorList>
            <person name="Tully B.J."/>
            <person name="Wheat C.G."/>
            <person name="Glazer B.T."/>
            <person name="Huber J.A."/>
        </authorList>
    </citation>
    <scope>NUCLEOTIDE SEQUENCE [LARGE SCALE GENOMIC DNA]</scope>
</reference>
<dbReference type="InterPro" id="IPR000878">
    <property type="entry name" value="4pyrrol_Mease"/>
</dbReference>
<dbReference type="PANTHER" id="PTHR46111">
    <property type="entry name" value="RIBOSOMAL RNA SMALL SUBUNIT METHYLTRANSFERASE I"/>
    <property type="match status" value="1"/>
</dbReference>
<dbReference type="PANTHER" id="PTHR46111:SF1">
    <property type="entry name" value="RIBOSOMAL RNA SMALL SUBUNIT METHYLTRANSFERASE I"/>
    <property type="match status" value="1"/>
</dbReference>
<keyword evidence="2 6" id="KW-0698">rRNA processing</keyword>
<dbReference type="HAMAP" id="MF_01877">
    <property type="entry name" value="16SrRNA_methyltr_I"/>
    <property type="match status" value="1"/>
</dbReference>
<accession>A0A2A4X3U0</accession>
<dbReference type="InterPro" id="IPR014777">
    <property type="entry name" value="4pyrrole_Mease_sub1"/>
</dbReference>
<dbReference type="GO" id="GO:0070677">
    <property type="term" value="F:rRNA (cytosine-2'-O-)-methyltransferase activity"/>
    <property type="evidence" value="ECO:0007669"/>
    <property type="project" value="UniProtKB-UniRule"/>
</dbReference>
<dbReference type="NCBIfam" id="TIGR00096">
    <property type="entry name" value="16S rRNA (cytidine(1402)-2'-O)-methyltransferase"/>
    <property type="match status" value="1"/>
</dbReference>
<dbReference type="PIRSF" id="PIRSF005917">
    <property type="entry name" value="MTase_YraL"/>
    <property type="match status" value="1"/>
</dbReference>
<dbReference type="InterPro" id="IPR014776">
    <property type="entry name" value="4pyrrole_Mease_sub2"/>
</dbReference>
<comment type="function">
    <text evidence="6">Catalyzes the 2'-O-methylation of the ribose of cytidine 1402 (C1402) in 16S rRNA.</text>
</comment>
<dbReference type="EMBL" id="NVUK01000025">
    <property type="protein sequence ID" value="PCI76707.1"/>
    <property type="molecule type" value="Genomic_DNA"/>
</dbReference>
<organism evidence="8 9">
    <name type="scientific">Aerophobetes bacterium</name>
    <dbReference type="NCBI Taxonomy" id="2030807"/>
    <lineage>
        <taxon>Bacteria</taxon>
        <taxon>Candidatus Aerophobota</taxon>
    </lineage>
</organism>
<dbReference type="SUPFAM" id="SSF53790">
    <property type="entry name" value="Tetrapyrrole methylase"/>
    <property type="match status" value="1"/>
</dbReference>
<comment type="catalytic activity">
    <reaction evidence="6">
        <text>cytidine(1402) in 16S rRNA + S-adenosyl-L-methionine = 2'-O-methylcytidine(1402) in 16S rRNA + S-adenosyl-L-homocysteine + H(+)</text>
        <dbReference type="Rhea" id="RHEA:42924"/>
        <dbReference type="Rhea" id="RHEA-COMP:10285"/>
        <dbReference type="Rhea" id="RHEA-COMP:10286"/>
        <dbReference type="ChEBI" id="CHEBI:15378"/>
        <dbReference type="ChEBI" id="CHEBI:57856"/>
        <dbReference type="ChEBI" id="CHEBI:59789"/>
        <dbReference type="ChEBI" id="CHEBI:74495"/>
        <dbReference type="ChEBI" id="CHEBI:82748"/>
        <dbReference type="EC" id="2.1.1.198"/>
    </reaction>
</comment>
<gene>
    <name evidence="6 8" type="primary">rsmI</name>
    <name evidence="8" type="ORF">COB21_04055</name>
</gene>
<evidence type="ECO:0000313" key="9">
    <source>
        <dbReference type="Proteomes" id="UP000218775"/>
    </source>
</evidence>
<dbReference type="Gene3D" id="3.40.1010.10">
    <property type="entry name" value="Cobalt-precorrin-4 Transmethylase, Domain 1"/>
    <property type="match status" value="1"/>
</dbReference>